<keyword evidence="1" id="KW-0813">Transport</keyword>
<evidence type="ECO:0000256" key="6">
    <source>
        <dbReference type="ARBA" id="ARBA00022989"/>
    </source>
</evidence>
<dbReference type="Pfam" id="PF03814">
    <property type="entry name" value="KdpA"/>
    <property type="match status" value="1"/>
</dbReference>
<evidence type="ECO:0000313" key="11">
    <source>
        <dbReference type="Proteomes" id="UP001164761"/>
    </source>
</evidence>
<protein>
    <submittedName>
        <fullName evidence="10">Potassium-transporting ATPase subunit KdpA</fullName>
    </submittedName>
</protein>
<reference evidence="10" key="1">
    <citation type="submission" date="2022-08" db="EMBL/GenBank/DDBJ databases">
        <title>Alicyclobacillus fastidiosus DSM 17978, complete genome.</title>
        <authorList>
            <person name="Wang Q."/>
            <person name="Cai R."/>
            <person name="Wang Z."/>
        </authorList>
    </citation>
    <scope>NUCLEOTIDE SEQUENCE</scope>
    <source>
        <strain evidence="10">DSM 17978</strain>
    </source>
</reference>
<evidence type="ECO:0000256" key="5">
    <source>
        <dbReference type="ARBA" id="ARBA00022958"/>
    </source>
</evidence>
<keyword evidence="3" id="KW-0633">Potassium transport</keyword>
<dbReference type="PANTHER" id="PTHR30607:SF2">
    <property type="entry name" value="POTASSIUM-TRANSPORTING ATPASE POTASSIUM-BINDING SUBUNIT"/>
    <property type="match status" value="1"/>
</dbReference>
<evidence type="ECO:0000256" key="1">
    <source>
        <dbReference type="ARBA" id="ARBA00022448"/>
    </source>
</evidence>
<dbReference type="PANTHER" id="PTHR30607">
    <property type="entry name" value="POTASSIUM-TRANSPORTING ATPASE A CHAIN"/>
    <property type="match status" value="1"/>
</dbReference>
<keyword evidence="7" id="KW-0406">Ion transport</keyword>
<accession>A0ABY6ZRC7</accession>
<evidence type="ECO:0000256" key="9">
    <source>
        <dbReference type="SAM" id="Phobius"/>
    </source>
</evidence>
<keyword evidence="6 9" id="KW-1133">Transmembrane helix</keyword>
<evidence type="ECO:0000256" key="7">
    <source>
        <dbReference type="ARBA" id="ARBA00023065"/>
    </source>
</evidence>
<dbReference type="EMBL" id="CP104067">
    <property type="protein sequence ID" value="WAH44721.1"/>
    <property type="molecule type" value="Genomic_DNA"/>
</dbReference>
<evidence type="ECO:0000313" key="10">
    <source>
        <dbReference type="EMBL" id="WAH44721.1"/>
    </source>
</evidence>
<keyword evidence="2" id="KW-1003">Cell membrane</keyword>
<evidence type="ECO:0000256" key="2">
    <source>
        <dbReference type="ARBA" id="ARBA00022475"/>
    </source>
</evidence>
<dbReference type="InterPro" id="IPR004623">
    <property type="entry name" value="KdpA"/>
</dbReference>
<name>A0ABY6ZRC7_9BACL</name>
<keyword evidence="8 9" id="KW-0472">Membrane</keyword>
<keyword evidence="11" id="KW-1185">Reference proteome</keyword>
<keyword evidence="5" id="KW-0630">Potassium</keyword>
<evidence type="ECO:0000256" key="3">
    <source>
        <dbReference type="ARBA" id="ARBA00022538"/>
    </source>
</evidence>
<keyword evidence="4 9" id="KW-0812">Transmembrane</keyword>
<sequence length="114" mass="12216">MLVGLGVPQTLQGAQVVHTLQGQIQTISRGPVASLEAIKQLGTNGGGYFNANSAHPYEDPSAWTTVLEMVAMGVISCALVWTFGRFIGNRRQAVVLYVYLTKCLGVGGVCHLRR</sequence>
<evidence type="ECO:0000256" key="4">
    <source>
        <dbReference type="ARBA" id="ARBA00022692"/>
    </source>
</evidence>
<organism evidence="10 11">
    <name type="scientific">Alicyclobacillus fastidiosus</name>
    <dbReference type="NCBI Taxonomy" id="392011"/>
    <lineage>
        <taxon>Bacteria</taxon>
        <taxon>Bacillati</taxon>
        <taxon>Bacillota</taxon>
        <taxon>Bacilli</taxon>
        <taxon>Bacillales</taxon>
        <taxon>Alicyclobacillaceae</taxon>
        <taxon>Alicyclobacillus</taxon>
    </lineage>
</organism>
<evidence type="ECO:0000256" key="8">
    <source>
        <dbReference type="ARBA" id="ARBA00023136"/>
    </source>
</evidence>
<gene>
    <name evidence="10" type="ORF">NZD89_23765</name>
</gene>
<dbReference type="Proteomes" id="UP001164761">
    <property type="component" value="Chromosome"/>
</dbReference>
<feature type="transmembrane region" description="Helical" evidence="9">
    <location>
        <begin position="62"/>
        <end position="83"/>
    </location>
</feature>
<proteinExistence type="predicted"/>